<evidence type="ECO:0000256" key="1">
    <source>
        <dbReference type="ARBA" id="ARBA00023277"/>
    </source>
</evidence>
<feature type="compositionally biased region" description="Low complexity" evidence="2">
    <location>
        <begin position="308"/>
        <end position="317"/>
    </location>
</feature>
<dbReference type="Gene3D" id="3.20.20.150">
    <property type="entry name" value="Divalent-metal-dependent TIM barrel enzymes"/>
    <property type="match status" value="1"/>
</dbReference>
<dbReference type="InterPro" id="IPR050312">
    <property type="entry name" value="IolE/XylAMocC-like"/>
</dbReference>
<dbReference type="EMBL" id="FWXN01000006">
    <property type="protein sequence ID" value="SMC64665.1"/>
    <property type="molecule type" value="Genomic_DNA"/>
</dbReference>
<keyword evidence="1" id="KW-0119">Carbohydrate metabolism</keyword>
<dbReference type="OrthoDB" id="104997at2"/>
<dbReference type="RefSeq" id="WP_084451071.1">
    <property type="nucleotide sequence ID" value="NZ_FWXN01000006.1"/>
</dbReference>
<evidence type="ECO:0000256" key="2">
    <source>
        <dbReference type="SAM" id="MobiDB-lite"/>
    </source>
</evidence>
<dbReference type="InterPro" id="IPR013022">
    <property type="entry name" value="Xyl_isomerase-like_TIM-brl"/>
</dbReference>
<dbReference type="AlphaFoldDB" id="A0A1W2AVF2"/>
<evidence type="ECO:0000259" key="3">
    <source>
        <dbReference type="Pfam" id="PF01261"/>
    </source>
</evidence>
<accession>A0A1W2AVF2</accession>
<dbReference type="PANTHER" id="PTHR12110:SF41">
    <property type="entry name" value="INOSOSE DEHYDRATASE"/>
    <property type="match status" value="1"/>
</dbReference>
<evidence type="ECO:0000313" key="5">
    <source>
        <dbReference type="Proteomes" id="UP000192634"/>
    </source>
</evidence>
<proteinExistence type="predicted"/>
<sequence length="327" mass="34047">MIAATTRPPLTERIAAAPISWGVCEVPGWGWQHEPPTVLTQMRDLGIAATEFGPDGFLPDDPQAKADTLADYGLAAVGQFVPVVLHDPAIDPLRTVETAMAGLVAARATTVVIAAATGAEGYDARPELDEQGWTTLLANLDRIADAAAAQGLTATLHPHVGTMVESGEETDRVLAGSRIGLCLDTGHLLIGGGDPVRVAREHPQRIAHMHLKDVDLAWARKVQDGSASYTDAVAAGMYVALGRGDVDIAAIVASLETAGYGGWYVLEQDTVLAGDPADPVTPQGAADPVADVRESVGYLSEVARVVEGSRGSSQSSSHLDQREGGLA</sequence>
<feature type="domain" description="Xylose isomerase-like TIM barrel" evidence="3">
    <location>
        <begin position="42"/>
        <end position="270"/>
    </location>
</feature>
<feature type="region of interest" description="Disordered" evidence="2">
    <location>
        <begin position="307"/>
        <end position="327"/>
    </location>
</feature>
<reference evidence="4 5" key="1">
    <citation type="submission" date="2017-04" db="EMBL/GenBank/DDBJ databases">
        <authorList>
            <person name="Afonso C.L."/>
            <person name="Miller P.J."/>
            <person name="Scott M.A."/>
            <person name="Spackman E."/>
            <person name="Goraichik I."/>
            <person name="Dimitrov K.M."/>
            <person name="Suarez D.L."/>
            <person name="Swayne D.E."/>
        </authorList>
    </citation>
    <scope>NUCLEOTIDE SEQUENCE [LARGE SCALE GENOMIC DNA]</scope>
    <source>
        <strain evidence="4 5">CGMCC 1.12511</strain>
    </source>
</reference>
<dbReference type="Proteomes" id="UP000192634">
    <property type="component" value="Unassembled WGS sequence"/>
</dbReference>
<gene>
    <name evidence="4" type="ORF">SAMN06296429_106230</name>
</gene>
<dbReference type="Pfam" id="PF01261">
    <property type="entry name" value="AP_endonuc_2"/>
    <property type="match status" value="1"/>
</dbReference>
<dbReference type="SUPFAM" id="SSF51658">
    <property type="entry name" value="Xylose isomerase-like"/>
    <property type="match status" value="1"/>
</dbReference>
<organism evidence="4 5">
    <name type="scientific">Janibacter indicus</name>
    <dbReference type="NCBI Taxonomy" id="857417"/>
    <lineage>
        <taxon>Bacteria</taxon>
        <taxon>Bacillati</taxon>
        <taxon>Actinomycetota</taxon>
        <taxon>Actinomycetes</taxon>
        <taxon>Micrococcales</taxon>
        <taxon>Intrasporangiaceae</taxon>
        <taxon>Janibacter</taxon>
    </lineage>
</organism>
<dbReference type="PANTHER" id="PTHR12110">
    <property type="entry name" value="HYDROXYPYRUVATE ISOMERASE"/>
    <property type="match status" value="1"/>
</dbReference>
<name>A0A1W2AVF2_9MICO</name>
<evidence type="ECO:0000313" key="4">
    <source>
        <dbReference type="EMBL" id="SMC64665.1"/>
    </source>
</evidence>
<protein>
    <submittedName>
        <fullName evidence="4">2-keto-myo-inositol dehydratase</fullName>
    </submittedName>
</protein>
<dbReference type="InterPro" id="IPR036237">
    <property type="entry name" value="Xyl_isomerase-like_sf"/>
</dbReference>